<dbReference type="InterPro" id="IPR050865">
    <property type="entry name" value="BEACH_Domain"/>
</dbReference>
<dbReference type="PANTHER" id="PTHR13743">
    <property type="entry name" value="BEIGE/BEACH-RELATED"/>
    <property type="match status" value="1"/>
</dbReference>
<dbReference type="Pfam" id="PF13385">
    <property type="entry name" value="Laminin_G_3"/>
    <property type="match status" value="1"/>
</dbReference>
<gene>
    <name evidence="3" type="ORF">AB6A40_005130</name>
</gene>
<comment type="caution">
    <text evidence="3">The sequence shown here is derived from an EMBL/GenBank/DDBJ whole genome shotgun (WGS) entry which is preliminary data.</text>
</comment>
<evidence type="ECO:0000256" key="1">
    <source>
        <dbReference type="SAM" id="MobiDB-lite"/>
    </source>
</evidence>
<proteinExistence type="predicted"/>
<dbReference type="AlphaFoldDB" id="A0ABD6EGT9"/>
<protein>
    <recommendedName>
        <fullName evidence="2">Neurobeachin alpha-solenoid region domain-containing protein</fullName>
    </recommendedName>
</protein>
<dbReference type="PANTHER" id="PTHR13743:SF162">
    <property type="entry name" value="NEUROBEACHIN"/>
    <property type="match status" value="1"/>
</dbReference>
<dbReference type="SUPFAM" id="SSF49899">
    <property type="entry name" value="Concanavalin A-like lectins/glucanases"/>
    <property type="match status" value="1"/>
</dbReference>
<feature type="region of interest" description="Disordered" evidence="1">
    <location>
        <begin position="78"/>
        <end position="121"/>
    </location>
</feature>
<reference evidence="3 4" key="1">
    <citation type="submission" date="2024-08" db="EMBL/GenBank/DDBJ databases">
        <title>Gnathostoma spinigerum genome.</title>
        <authorList>
            <person name="Gonzalez-Bertolin B."/>
            <person name="Monzon S."/>
            <person name="Zaballos A."/>
            <person name="Jimenez P."/>
            <person name="Dekumyoy P."/>
            <person name="Varona S."/>
            <person name="Cuesta I."/>
            <person name="Sumanam S."/>
            <person name="Adisakwattana P."/>
            <person name="Gasser R.B."/>
            <person name="Hernandez-Gonzalez A."/>
            <person name="Young N.D."/>
            <person name="Perteguer M.J."/>
        </authorList>
    </citation>
    <scope>NUCLEOTIDE SEQUENCE [LARGE SCALE GENOMIC DNA]</scope>
    <source>
        <strain evidence="3">AL3</strain>
        <tissue evidence="3">Liver</tissue>
    </source>
</reference>
<dbReference type="InterPro" id="IPR046852">
    <property type="entry name" value="Neurobeachin_a-sol"/>
</dbReference>
<feature type="compositionally biased region" description="Basic and acidic residues" evidence="1">
    <location>
        <begin position="96"/>
        <end position="121"/>
    </location>
</feature>
<accession>A0ABD6EGT9</accession>
<feature type="region of interest" description="Disordered" evidence="1">
    <location>
        <begin position="139"/>
        <end position="158"/>
    </location>
</feature>
<feature type="compositionally biased region" description="Polar residues" evidence="1">
    <location>
        <begin position="139"/>
        <end position="150"/>
    </location>
</feature>
<feature type="domain" description="Neurobeachin alpha-solenoid region" evidence="2">
    <location>
        <begin position="213"/>
        <end position="348"/>
    </location>
</feature>
<dbReference type="Proteomes" id="UP001608902">
    <property type="component" value="Unassembled WGS sequence"/>
</dbReference>
<organism evidence="3 4">
    <name type="scientific">Gnathostoma spinigerum</name>
    <dbReference type="NCBI Taxonomy" id="75299"/>
    <lineage>
        <taxon>Eukaryota</taxon>
        <taxon>Metazoa</taxon>
        <taxon>Ecdysozoa</taxon>
        <taxon>Nematoda</taxon>
        <taxon>Chromadorea</taxon>
        <taxon>Rhabditida</taxon>
        <taxon>Spirurina</taxon>
        <taxon>Gnathostomatomorpha</taxon>
        <taxon>Gnathostomatoidea</taxon>
        <taxon>Gnathostomatidae</taxon>
        <taxon>Gnathostoma</taxon>
    </lineage>
</organism>
<keyword evidence="4" id="KW-1185">Reference proteome</keyword>
<feature type="region of interest" description="Disordered" evidence="1">
    <location>
        <begin position="51"/>
        <end position="70"/>
    </location>
</feature>
<dbReference type="EMBL" id="JBGFUD010003188">
    <property type="protein sequence ID" value="MFH4978421.1"/>
    <property type="molecule type" value="Genomic_DNA"/>
</dbReference>
<evidence type="ECO:0000313" key="3">
    <source>
        <dbReference type="EMBL" id="MFH4978421.1"/>
    </source>
</evidence>
<dbReference type="Pfam" id="PF20425">
    <property type="entry name" value="Neurobeachin"/>
    <property type="match status" value="1"/>
</dbReference>
<evidence type="ECO:0000259" key="2">
    <source>
        <dbReference type="Pfam" id="PF20425"/>
    </source>
</evidence>
<dbReference type="InterPro" id="IPR013320">
    <property type="entry name" value="ConA-like_dom_sf"/>
</dbReference>
<evidence type="ECO:0000313" key="4">
    <source>
        <dbReference type="Proteomes" id="UP001608902"/>
    </source>
</evidence>
<feature type="region of interest" description="Disordered" evidence="1">
    <location>
        <begin position="1"/>
        <end position="36"/>
    </location>
</feature>
<sequence length="555" mass="62629">MSLNIVNPEDLTLSDGGGAMNENNITTERNESPGNRPVAHIITEHIPQRSTTYHHNDDHGYQLSDQGVYNDDSEADMEDVRLDEGSSVQNLEGEEEGLRETEEESKERKLESETTPVKEMESSAKDIAANATMNLTETNGTSDAQISSPSLEKCDVTNSEKEIKTTEVKNGKEHRDLISGPLPNTKVIHSTKETPEETFCRLNDGIQSGRMSHKDILDSVFNVLVGGAFDLESNFIIEDAENIIRLVDLLDGASTRLQAEVWSVFVGVVRKSNRNLEACSRVGLITRLLDRLSSSDSVVSDLFIQLLSVLTSYSITVKETKRFLKELKAEDGHWKRNASKLLYVLQEMPRRDGADVFFSFPGLPNAGIALPPLTKWPYQNGWTFSTWLRMDPLNSVNFEKERPYLYCFRTSKGVGYECYFMGNCLVISSVRYPGKETARCIRHELSPRKWHHVAISYIYSRWSKSEVQCFIDGRLIETIDMTWLVSTTDQWDRCFIGCGPEGEEPFCGQLAALYIFAEQISIQQANSLYCLGAAYQSSFRHEAECSLPEGYRKVR</sequence>
<dbReference type="Gene3D" id="2.60.120.200">
    <property type="match status" value="1"/>
</dbReference>
<name>A0ABD6EGT9_9BILA</name>